<dbReference type="EMBL" id="MT670417">
    <property type="protein sequence ID" value="QNN99900.1"/>
    <property type="molecule type" value="Genomic_DNA"/>
</dbReference>
<keyword evidence="1" id="KW-0472">Membrane</keyword>
<evidence type="ECO:0000313" key="3">
    <source>
        <dbReference type="Proteomes" id="UP000516074"/>
    </source>
</evidence>
<dbReference type="Proteomes" id="UP000516074">
    <property type="component" value="Segment"/>
</dbReference>
<name>A0A7G9V0U5_9CAUD</name>
<feature type="transmembrane region" description="Helical" evidence="1">
    <location>
        <begin position="6"/>
        <end position="31"/>
    </location>
</feature>
<protein>
    <submittedName>
        <fullName evidence="2">Uncharacterized protein</fullName>
    </submittedName>
</protein>
<keyword evidence="3" id="KW-1185">Reference proteome</keyword>
<keyword evidence="1" id="KW-0812">Transmembrane</keyword>
<evidence type="ECO:0000313" key="2">
    <source>
        <dbReference type="EMBL" id="QNN99900.1"/>
    </source>
</evidence>
<reference evidence="2 3" key="1">
    <citation type="submission" date="2020-06" db="EMBL/GenBank/DDBJ databases">
        <title>Characterization of Pseudomonas phiPsa374-like phages.</title>
        <authorList>
            <person name="Warring S."/>
            <person name="Malone L.M."/>
            <person name="Easingwood R.A."/>
            <person name="Rigano L."/>
            <person name="Frampton R.A."/>
            <person name="Lopez Acedo E."/>
            <person name="Templeton M.D."/>
            <person name="Kleffmann T."/>
            <person name="Bostina M."/>
            <person name="Fineran P.C."/>
        </authorList>
    </citation>
    <scope>NUCLEOTIDE SEQUENCE [LARGE SCALE GENOMIC DNA]</scope>
</reference>
<proteinExistence type="predicted"/>
<sequence>MIYLRFLALFTVDILLTILTVVPAAIIVPLFTRAQQWGQKEYTWGWLWGTYDNPPQGDEGYCRKRALFLNELTGFKGYINRVMWMLRNPLYGLAKRMALPYSETATLVITGNPDISDKYRIPGSMMARLYEGNKLIGFEFYMVKPWSANRNIRCRLGWKMTTEKYKEKGFAQFVGTCNPFDGYGDD</sequence>
<evidence type="ECO:0000256" key="1">
    <source>
        <dbReference type="SAM" id="Phobius"/>
    </source>
</evidence>
<gene>
    <name evidence="2" type="ORF">phiPsa267_055</name>
</gene>
<organism evidence="2 3">
    <name type="scientific">Pseudomonas phage phiPsa267</name>
    <dbReference type="NCBI Taxonomy" id="1460361"/>
    <lineage>
        <taxon>Viruses</taxon>
        <taxon>Duplodnaviria</taxon>
        <taxon>Heunggongvirae</taxon>
        <taxon>Uroviricota</taxon>
        <taxon>Caudoviricetes</taxon>
        <taxon>Vandenendeviridae</taxon>
        <taxon>Gorskivirinae</taxon>
        <taxon>Otagovirus</taxon>
        <taxon>Otagovirus psa267</taxon>
    </lineage>
</organism>
<accession>A0A7G9V0U5</accession>
<keyword evidence="1" id="KW-1133">Transmembrane helix</keyword>
<dbReference type="Pfam" id="PF24027">
    <property type="entry name" value="DUF7338"/>
    <property type="match status" value="1"/>
</dbReference>
<dbReference type="InterPro" id="IPR055762">
    <property type="entry name" value="DUF7338"/>
</dbReference>